<dbReference type="Proteomes" id="UP000641932">
    <property type="component" value="Unassembled WGS sequence"/>
</dbReference>
<name>A0A917ZEA1_9ACTN</name>
<evidence type="ECO:0000313" key="3">
    <source>
        <dbReference type="EMBL" id="GGO80252.1"/>
    </source>
</evidence>
<reference evidence="3" key="1">
    <citation type="journal article" date="2014" name="Int. J. Syst. Evol. Microbiol.">
        <title>Complete genome sequence of Corynebacterium casei LMG S-19264T (=DSM 44701T), isolated from a smear-ripened cheese.</title>
        <authorList>
            <consortium name="US DOE Joint Genome Institute (JGI-PGF)"/>
            <person name="Walter F."/>
            <person name="Albersmeier A."/>
            <person name="Kalinowski J."/>
            <person name="Ruckert C."/>
        </authorList>
    </citation>
    <scope>NUCLEOTIDE SEQUENCE</scope>
    <source>
        <strain evidence="3">CGMCC 4.7201</strain>
    </source>
</reference>
<evidence type="ECO:0000313" key="4">
    <source>
        <dbReference type="Proteomes" id="UP000641932"/>
    </source>
</evidence>
<sequence>MPYASSLQRTLTALLLAAALLSVPACGSTAEETAAGPAAPAASAERARFAKTRFVANAGLAAGATYQWIVKPYKAGRLRKGAQGRTMALVKAGLAGSFTYSRLKAATREAEGDPRLTESVAPLGEGIESLQGLGAKLRAGDAGDEDIDTFENVISSVKEAGDDCGAPVTDRLPTAGQLGG</sequence>
<accession>A0A917ZEA1</accession>
<dbReference type="EMBL" id="BMMS01000001">
    <property type="protein sequence ID" value="GGO80252.1"/>
    <property type="molecule type" value="Genomic_DNA"/>
</dbReference>
<proteinExistence type="predicted"/>
<feature type="signal peptide" evidence="2">
    <location>
        <begin position="1"/>
        <end position="30"/>
    </location>
</feature>
<comment type="caution">
    <text evidence="3">The sequence shown here is derived from an EMBL/GenBank/DDBJ whole genome shotgun (WGS) entry which is preliminary data.</text>
</comment>
<keyword evidence="4" id="KW-1185">Reference proteome</keyword>
<evidence type="ECO:0000256" key="1">
    <source>
        <dbReference type="SAM" id="MobiDB-lite"/>
    </source>
</evidence>
<organism evidence="3 4">
    <name type="scientific">Wenjunlia tyrosinilytica</name>
    <dbReference type="NCBI Taxonomy" id="1544741"/>
    <lineage>
        <taxon>Bacteria</taxon>
        <taxon>Bacillati</taxon>
        <taxon>Actinomycetota</taxon>
        <taxon>Actinomycetes</taxon>
        <taxon>Kitasatosporales</taxon>
        <taxon>Streptomycetaceae</taxon>
        <taxon>Wenjunlia</taxon>
    </lineage>
</organism>
<feature type="region of interest" description="Disordered" evidence="1">
    <location>
        <begin position="160"/>
        <end position="180"/>
    </location>
</feature>
<feature type="chain" id="PRO_5037274145" evidence="2">
    <location>
        <begin position="31"/>
        <end position="180"/>
    </location>
</feature>
<evidence type="ECO:0000256" key="2">
    <source>
        <dbReference type="SAM" id="SignalP"/>
    </source>
</evidence>
<dbReference type="AlphaFoldDB" id="A0A917ZEA1"/>
<gene>
    <name evidence="3" type="ORF">GCM10012280_01680</name>
</gene>
<protein>
    <submittedName>
        <fullName evidence="3">Uncharacterized protein</fullName>
    </submittedName>
</protein>
<keyword evidence="2" id="KW-0732">Signal</keyword>
<dbReference type="RefSeq" id="WP_189129469.1">
    <property type="nucleotide sequence ID" value="NZ_BMMS01000001.1"/>
</dbReference>
<reference evidence="3" key="2">
    <citation type="submission" date="2020-09" db="EMBL/GenBank/DDBJ databases">
        <authorList>
            <person name="Sun Q."/>
            <person name="Zhou Y."/>
        </authorList>
    </citation>
    <scope>NUCLEOTIDE SEQUENCE</scope>
    <source>
        <strain evidence="3">CGMCC 4.7201</strain>
    </source>
</reference>